<dbReference type="SUPFAM" id="SSF54373">
    <property type="entry name" value="FAD-linked reductases, C-terminal domain"/>
    <property type="match status" value="1"/>
</dbReference>
<dbReference type="NCBIfam" id="TIGR02352">
    <property type="entry name" value="thiamin_ThiO"/>
    <property type="match status" value="1"/>
</dbReference>
<keyword evidence="2" id="KW-0784">Thiamine biosynthesis</keyword>
<dbReference type="PANTHER" id="PTHR13847:SF289">
    <property type="entry name" value="GLYCINE OXIDASE"/>
    <property type="match status" value="1"/>
</dbReference>
<dbReference type="InterPro" id="IPR012727">
    <property type="entry name" value="Gly_oxidase_ThiO"/>
</dbReference>
<evidence type="ECO:0000313" key="7">
    <source>
        <dbReference type="EMBL" id="MEK0187488.1"/>
    </source>
</evidence>
<sequence>MNVSQDILIIGGGIIGLSLAVELKLRGASVSVVDRDCKQAAARAAAGMLAPQAEKIPPSPMLDLCLQSRALYSTWVDRLEDITGLKTGYWRSGILAPVCQGDWEDKSSLPNLNAQWLDADTIRQHQWGLGEEVVGGWWYPDDAQVDNRALFRTLQFTIKKLGIEVIQDNSVEIIREANRVVGVETTAEKLKADRYVLATGAWSETLLDIPVYPRKGQMLSVCVPESYEVIQPLQTVLFGTGIYIVPRQDGRIIIGATSENVDFTPGNTPTGIKKLLAGAIKLYSELQNYPILEFWWGFRPATPDELPILGASAWENLTLATGHYRNGILLAPVTAKLLADLIENGKSDPLLTAFHYSRFRKNQIINIKSPSL</sequence>
<dbReference type="SUPFAM" id="SSF51905">
    <property type="entry name" value="FAD/NAD(P)-binding domain"/>
    <property type="match status" value="1"/>
</dbReference>
<dbReference type="Pfam" id="PF01266">
    <property type="entry name" value="DAO"/>
    <property type="match status" value="1"/>
</dbReference>
<comment type="catalytic activity">
    <reaction evidence="4">
        <text>glycine + O2 + H2O = glyoxylate + H2O2 + NH4(+)</text>
        <dbReference type="Rhea" id="RHEA:11532"/>
        <dbReference type="ChEBI" id="CHEBI:15377"/>
        <dbReference type="ChEBI" id="CHEBI:15379"/>
        <dbReference type="ChEBI" id="CHEBI:16240"/>
        <dbReference type="ChEBI" id="CHEBI:28938"/>
        <dbReference type="ChEBI" id="CHEBI:36655"/>
        <dbReference type="ChEBI" id="CHEBI:57305"/>
        <dbReference type="EC" id="1.4.3.19"/>
    </reaction>
</comment>
<evidence type="ECO:0000256" key="1">
    <source>
        <dbReference type="ARBA" id="ARBA00004948"/>
    </source>
</evidence>
<dbReference type="EMBL" id="JBBLXS010000368">
    <property type="protein sequence ID" value="MEK0187488.1"/>
    <property type="molecule type" value="Genomic_DNA"/>
</dbReference>
<dbReference type="PANTHER" id="PTHR13847">
    <property type="entry name" value="SARCOSINE DEHYDROGENASE-RELATED"/>
    <property type="match status" value="1"/>
</dbReference>
<comment type="caution">
    <text evidence="7">The sequence shown here is derived from an EMBL/GenBank/DDBJ whole genome shotgun (WGS) entry which is preliminary data.</text>
</comment>
<keyword evidence="8" id="KW-1185">Reference proteome</keyword>
<organism evidence="7 8">
    <name type="scientific">Microcoleus anatoxicus PTRS2</name>
    <dbReference type="NCBI Taxonomy" id="2705321"/>
    <lineage>
        <taxon>Bacteria</taxon>
        <taxon>Bacillati</taxon>
        <taxon>Cyanobacteriota</taxon>
        <taxon>Cyanophyceae</taxon>
        <taxon>Oscillatoriophycideae</taxon>
        <taxon>Oscillatoriales</taxon>
        <taxon>Microcoleaceae</taxon>
        <taxon>Microcoleus</taxon>
        <taxon>Microcoleus anatoxicus</taxon>
    </lineage>
</organism>
<dbReference type="Proteomes" id="UP001384579">
    <property type="component" value="Unassembled WGS sequence"/>
</dbReference>
<dbReference type="EC" id="1.4.3.19" evidence="5"/>
<evidence type="ECO:0000313" key="8">
    <source>
        <dbReference type="Proteomes" id="UP001384579"/>
    </source>
</evidence>
<gene>
    <name evidence="7" type="primary">thiO</name>
    <name evidence="7" type="ORF">WMG39_21915</name>
</gene>
<protein>
    <recommendedName>
        <fullName evidence="5">glycine oxidase</fullName>
        <ecNumber evidence="5">1.4.3.19</ecNumber>
    </recommendedName>
</protein>
<name>A0ABU8YSX9_9CYAN</name>
<evidence type="ECO:0000259" key="6">
    <source>
        <dbReference type="Pfam" id="PF01266"/>
    </source>
</evidence>
<proteinExistence type="predicted"/>
<evidence type="ECO:0000256" key="3">
    <source>
        <dbReference type="ARBA" id="ARBA00023002"/>
    </source>
</evidence>
<feature type="domain" description="FAD dependent oxidoreductase" evidence="6">
    <location>
        <begin position="6"/>
        <end position="341"/>
    </location>
</feature>
<dbReference type="Gene3D" id="3.30.9.10">
    <property type="entry name" value="D-Amino Acid Oxidase, subunit A, domain 2"/>
    <property type="match status" value="1"/>
</dbReference>
<evidence type="ECO:0000256" key="2">
    <source>
        <dbReference type="ARBA" id="ARBA00022977"/>
    </source>
</evidence>
<evidence type="ECO:0000256" key="4">
    <source>
        <dbReference type="ARBA" id="ARBA00049872"/>
    </source>
</evidence>
<comment type="pathway">
    <text evidence="1">Cofactor biosynthesis; thiamine diphosphate biosynthesis.</text>
</comment>
<accession>A0ABU8YSX9</accession>
<dbReference type="RefSeq" id="WP_340520643.1">
    <property type="nucleotide sequence ID" value="NZ_JBBLXS010000368.1"/>
</dbReference>
<dbReference type="GO" id="GO:0043799">
    <property type="term" value="F:glycine oxidase activity"/>
    <property type="evidence" value="ECO:0007669"/>
    <property type="project" value="UniProtKB-EC"/>
</dbReference>
<dbReference type="InterPro" id="IPR036188">
    <property type="entry name" value="FAD/NAD-bd_sf"/>
</dbReference>
<keyword evidence="3 7" id="KW-0560">Oxidoreductase</keyword>
<evidence type="ECO:0000256" key="5">
    <source>
        <dbReference type="ARBA" id="ARBA00050018"/>
    </source>
</evidence>
<dbReference type="Gene3D" id="3.50.50.60">
    <property type="entry name" value="FAD/NAD(P)-binding domain"/>
    <property type="match status" value="1"/>
</dbReference>
<dbReference type="InterPro" id="IPR006076">
    <property type="entry name" value="FAD-dep_OxRdtase"/>
</dbReference>
<reference evidence="7 8" key="1">
    <citation type="journal article" date="2020" name="Harmful Algae">
        <title>Molecular and morphological characterization of a novel dihydroanatoxin-a producing Microcoleus species (cyanobacteria) from the Russian River, California, USA.</title>
        <authorList>
            <person name="Conklin K.Y."/>
            <person name="Stancheva R."/>
            <person name="Otten T.G."/>
            <person name="Fadness R."/>
            <person name="Boyer G.L."/>
            <person name="Read B."/>
            <person name="Zhang X."/>
            <person name="Sheath R.G."/>
        </authorList>
    </citation>
    <scope>NUCLEOTIDE SEQUENCE [LARGE SCALE GENOMIC DNA]</scope>
    <source>
        <strain evidence="7 8">PTRS2</strain>
    </source>
</reference>